<comment type="subcellular location">
    <subcellularLocation>
        <location evidence="1">Chromosome</location>
        <location evidence="1">Centromere</location>
    </subcellularLocation>
    <subcellularLocation>
        <location evidence="9">Nucleus</location>
    </subcellularLocation>
    <subcellularLocation>
        <location evidence="9">Chromosome</location>
        <location evidence="9">Centromere</location>
        <location evidence="9">Kinetochore</location>
    </subcellularLocation>
</comment>
<evidence type="ECO:0000313" key="12">
    <source>
        <dbReference type="EMBL" id="JAP92455.1"/>
    </source>
</evidence>
<evidence type="ECO:0000256" key="8">
    <source>
        <dbReference type="ARBA" id="ARBA00023328"/>
    </source>
</evidence>
<keyword evidence="9" id="KW-0539">Nucleus</keyword>
<accession>A0A146K9P7</accession>
<comment type="similarity">
    <text evidence="2 9">Belongs to the SPC25 family.</text>
</comment>
<dbReference type="GO" id="GO:0051301">
    <property type="term" value="P:cell division"/>
    <property type="evidence" value="ECO:0007669"/>
    <property type="project" value="UniProtKB-UniRule"/>
</dbReference>
<evidence type="ECO:0000256" key="9">
    <source>
        <dbReference type="RuleBase" id="RU367150"/>
    </source>
</evidence>
<dbReference type="AlphaFoldDB" id="A0A146K9P7"/>
<evidence type="ECO:0000256" key="10">
    <source>
        <dbReference type="SAM" id="Coils"/>
    </source>
</evidence>
<evidence type="ECO:0000256" key="3">
    <source>
        <dbReference type="ARBA" id="ARBA00022454"/>
    </source>
</evidence>
<dbReference type="InterPro" id="IPR013255">
    <property type="entry name" value="Spc25_C"/>
</dbReference>
<keyword evidence="4 9" id="KW-0132">Cell division</keyword>
<comment type="subunit">
    <text evidence="9">Component of the NDC80 complex.</text>
</comment>
<dbReference type="Pfam" id="PF08234">
    <property type="entry name" value="Spindle_Spc25"/>
    <property type="match status" value="1"/>
</dbReference>
<comment type="function">
    <text evidence="9">Acts as a component of the essential kinetochore-associated NDC80 complex, which is required for chromosome segregation and spindle checkpoint activity.</text>
</comment>
<keyword evidence="5 9" id="KW-0498">Mitosis</keyword>
<keyword evidence="9" id="KW-0995">Kinetochore</keyword>
<organism evidence="12">
    <name type="scientific">Trepomonas sp. PC1</name>
    <dbReference type="NCBI Taxonomy" id="1076344"/>
    <lineage>
        <taxon>Eukaryota</taxon>
        <taxon>Metamonada</taxon>
        <taxon>Diplomonadida</taxon>
        <taxon>Hexamitidae</taxon>
        <taxon>Hexamitinae</taxon>
        <taxon>Trepomonas</taxon>
    </lineage>
</organism>
<feature type="coiled-coil region" evidence="10">
    <location>
        <begin position="15"/>
        <end position="56"/>
    </location>
</feature>
<feature type="non-terminal residue" evidence="12">
    <location>
        <position position="1"/>
    </location>
</feature>
<keyword evidence="8 9" id="KW-0137">Centromere</keyword>
<name>A0A146K9P7_9EUKA</name>
<evidence type="ECO:0000256" key="5">
    <source>
        <dbReference type="ARBA" id="ARBA00022776"/>
    </source>
</evidence>
<reference evidence="12" key="1">
    <citation type="submission" date="2015-07" db="EMBL/GenBank/DDBJ databases">
        <title>Adaptation to a free-living lifestyle via gene acquisitions in the diplomonad Trepomonas sp. PC1.</title>
        <authorList>
            <person name="Xu F."/>
            <person name="Jerlstrom-Hultqvist J."/>
            <person name="Kolisko M."/>
            <person name="Simpson A.G.B."/>
            <person name="Roger A.J."/>
            <person name="Svard S.G."/>
            <person name="Andersson J.O."/>
        </authorList>
    </citation>
    <scope>NUCLEOTIDE SEQUENCE</scope>
    <source>
        <strain evidence="12">PC1</strain>
    </source>
</reference>
<feature type="non-terminal residue" evidence="12">
    <location>
        <position position="158"/>
    </location>
</feature>
<dbReference type="CDD" id="cd23784">
    <property type="entry name" value="RWD_Spc25"/>
    <property type="match status" value="1"/>
</dbReference>
<evidence type="ECO:0000256" key="4">
    <source>
        <dbReference type="ARBA" id="ARBA00022618"/>
    </source>
</evidence>
<evidence type="ECO:0000256" key="2">
    <source>
        <dbReference type="ARBA" id="ARBA00006379"/>
    </source>
</evidence>
<dbReference type="EMBL" id="GDID01004151">
    <property type="protein sequence ID" value="JAP92455.1"/>
    <property type="molecule type" value="Transcribed_RNA"/>
</dbReference>
<keyword evidence="7 9" id="KW-0131">Cell cycle</keyword>
<feature type="domain" description="Chromosome segregation protein Spc25 C-terminal" evidence="11">
    <location>
        <begin position="87"/>
        <end position="155"/>
    </location>
</feature>
<keyword evidence="6 10" id="KW-0175">Coiled coil</keyword>
<proteinExistence type="inferred from homology"/>
<dbReference type="Gene3D" id="3.30.457.50">
    <property type="entry name" value="Chromosome segregation protein Spc25"/>
    <property type="match status" value="1"/>
</dbReference>
<evidence type="ECO:0000259" key="11">
    <source>
        <dbReference type="Pfam" id="PF08234"/>
    </source>
</evidence>
<evidence type="ECO:0000256" key="7">
    <source>
        <dbReference type="ARBA" id="ARBA00023306"/>
    </source>
</evidence>
<evidence type="ECO:0000256" key="1">
    <source>
        <dbReference type="ARBA" id="ARBA00004584"/>
    </source>
</evidence>
<dbReference type="GO" id="GO:0007059">
    <property type="term" value="P:chromosome segregation"/>
    <property type="evidence" value="ECO:0007669"/>
    <property type="project" value="InterPro"/>
</dbReference>
<protein>
    <recommendedName>
        <fullName evidence="9">Kinetochore protein SPC25</fullName>
    </recommendedName>
</protein>
<keyword evidence="3 9" id="KW-0158">Chromosome</keyword>
<evidence type="ECO:0000256" key="6">
    <source>
        <dbReference type="ARBA" id="ARBA00023054"/>
    </source>
</evidence>
<sequence length="158" mass="18510">NIQKQQEKSQFELSAEQLVDKVTHITQQIQLLQSEIKQLTQQIQQSKQQLQVSHQQVTTSKKQQINQSLLKKFNQYQNMLKMKFQQNQDLMKIIFWGISSSSKEKEFFVNLKLAENGVEFVNSSHDIPGIQEFVNESQLTGNIGLLIKRIRRSFVQNF</sequence>
<dbReference type="GO" id="GO:0005634">
    <property type="term" value="C:nucleus"/>
    <property type="evidence" value="ECO:0007669"/>
    <property type="project" value="UniProtKB-SubCell"/>
</dbReference>
<dbReference type="GO" id="GO:0031262">
    <property type="term" value="C:Ndc80 complex"/>
    <property type="evidence" value="ECO:0007669"/>
    <property type="project" value="InterPro"/>
</dbReference>
<gene>
    <name evidence="12" type="ORF">TPC1_15601</name>
</gene>